<keyword evidence="2" id="KW-1185">Reference proteome</keyword>
<reference evidence="1" key="2">
    <citation type="submission" date="2022-01" db="EMBL/GenBank/DDBJ databases">
        <authorList>
            <person name="Yamashiro T."/>
            <person name="Shiraishi A."/>
            <person name="Satake H."/>
            <person name="Nakayama K."/>
        </authorList>
    </citation>
    <scope>NUCLEOTIDE SEQUENCE</scope>
</reference>
<name>A0ABQ5E6R9_9ASTR</name>
<organism evidence="1 2">
    <name type="scientific">Tanacetum coccineum</name>
    <dbReference type="NCBI Taxonomy" id="301880"/>
    <lineage>
        <taxon>Eukaryota</taxon>
        <taxon>Viridiplantae</taxon>
        <taxon>Streptophyta</taxon>
        <taxon>Embryophyta</taxon>
        <taxon>Tracheophyta</taxon>
        <taxon>Spermatophyta</taxon>
        <taxon>Magnoliopsida</taxon>
        <taxon>eudicotyledons</taxon>
        <taxon>Gunneridae</taxon>
        <taxon>Pentapetalae</taxon>
        <taxon>asterids</taxon>
        <taxon>campanulids</taxon>
        <taxon>Asterales</taxon>
        <taxon>Asteraceae</taxon>
        <taxon>Asteroideae</taxon>
        <taxon>Anthemideae</taxon>
        <taxon>Anthemidinae</taxon>
        <taxon>Tanacetum</taxon>
    </lineage>
</organism>
<evidence type="ECO:0000313" key="1">
    <source>
        <dbReference type="EMBL" id="GJT46570.1"/>
    </source>
</evidence>
<dbReference type="EMBL" id="BQNB010015996">
    <property type="protein sequence ID" value="GJT46570.1"/>
    <property type="molecule type" value="Genomic_DNA"/>
</dbReference>
<protein>
    <submittedName>
        <fullName evidence="1">Uncharacterized protein</fullName>
    </submittedName>
</protein>
<comment type="caution">
    <text evidence="1">The sequence shown here is derived from an EMBL/GenBank/DDBJ whole genome shotgun (WGS) entry which is preliminary data.</text>
</comment>
<gene>
    <name evidence="1" type="ORF">Tco_0955285</name>
</gene>
<sequence length="280" mass="31366">MLFPESGRALSEQLTHSQWKYKQVREALVEQLGVLETVQFMSAIKLTELFNDSQLQIFFSSSNLGLNSIDSLSKVYRFIVPVFPVSDYKVGRKKCSSVKYSVVSESKIVICLTDVSASQLVLICAVSKCRAEFARSYISKIRSICVSLMIDLASGADCRCVTYEAQRVAEGNGYLDEEVVEKVKIAYYVSNRVLIRFYLRSLLSNTQMITSKEMYYHSLRVPGEVEPFGSCRSQIVVSRQQNGERHQKLNGTTFAGALVGTTIFGAGIQDDHKVKVNHPP</sequence>
<reference evidence="1" key="1">
    <citation type="journal article" date="2022" name="Int. J. Mol. Sci.">
        <title>Draft Genome of Tanacetum Coccineum: Genomic Comparison of Closely Related Tanacetum-Family Plants.</title>
        <authorList>
            <person name="Yamashiro T."/>
            <person name="Shiraishi A."/>
            <person name="Nakayama K."/>
            <person name="Satake H."/>
        </authorList>
    </citation>
    <scope>NUCLEOTIDE SEQUENCE</scope>
</reference>
<accession>A0ABQ5E6R9</accession>
<evidence type="ECO:0000313" key="2">
    <source>
        <dbReference type="Proteomes" id="UP001151760"/>
    </source>
</evidence>
<proteinExistence type="predicted"/>
<dbReference type="Proteomes" id="UP001151760">
    <property type="component" value="Unassembled WGS sequence"/>
</dbReference>